<dbReference type="EMBL" id="JAKWFO010000001">
    <property type="protein sequence ID" value="KAI9639655.1"/>
    <property type="molecule type" value="Genomic_DNA"/>
</dbReference>
<reference evidence="3" key="1">
    <citation type="journal article" date="2022" name="G3 (Bethesda)">
        <title>High quality genome of the basidiomycete yeast Dioszegia hungarica PDD-24b-2 isolated from cloud water.</title>
        <authorList>
            <person name="Jarrige D."/>
            <person name="Haridas S."/>
            <person name="Bleykasten-Grosshans C."/>
            <person name="Joly M."/>
            <person name="Nadalig T."/>
            <person name="Sancelme M."/>
            <person name="Vuilleumier S."/>
            <person name="Grigoriev I.V."/>
            <person name="Amato P."/>
            <person name="Bringel F."/>
        </authorList>
    </citation>
    <scope>NUCLEOTIDE SEQUENCE</scope>
    <source>
        <strain evidence="3">PDD-24b-2</strain>
    </source>
</reference>
<organism evidence="3 4">
    <name type="scientific">Dioszegia hungarica</name>
    <dbReference type="NCBI Taxonomy" id="4972"/>
    <lineage>
        <taxon>Eukaryota</taxon>
        <taxon>Fungi</taxon>
        <taxon>Dikarya</taxon>
        <taxon>Basidiomycota</taxon>
        <taxon>Agaricomycotina</taxon>
        <taxon>Tremellomycetes</taxon>
        <taxon>Tremellales</taxon>
        <taxon>Bulleribasidiaceae</taxon>
        <taxon>Dioszegia</taxon>
    </lineage>
</organism>
<dbReference type="AlphaFoldDB" id="A0AA38HF98"/>
<dbReference type="InterPro" id="IPR057678">
    <property type="entry name" value="DUF7918"/>
</dbReference>
<evidence type="ECO:0000313" key="3">
    <source>
        <dbReference type="EMBL" id="KAI9639655.1"/>
    </source>
</evidence>
<dbReference type="Proteomes" id="UP001164286">
    <property type="component" value="Unassembled WGS sequence"/>
</dbReference>
<keyword evidence="4" id="KW-1185">Reference proteome</keyword>
<dbReference type="GeneID" id="77730076"/>
<comment type="caution">
    <text evidence="3">The sequence shown here is derived from an EMBL/GenBank/DDBJ whole genome shotgun (WGS) entry which is preliminary data.</text>
</comment>
<dbReference type="RefSeq" id="XP_052949432.1">
    <property type="nucleotide sequence ID" value="XM_053090871.1"/>
</dbReference>
<sequence>MLYTSPDLNIEAWVEFSDGRKLNEHRLTRVRDDKTGQADALCKAYLECEEGESFKVKLSAPPYMMLSQPGLVAYLYIDGRSVDGRHWPRPVNQVTFETLFKREGGQMFSCDLAFAALSKTDDEGEVTCRGAEVDNLCRIEVVVRRGSKRPSQALYAPKSAGDVGKVHEKQIKLGSTVVGKNQKVFVPGGSSHFVPDPRRPDVARFQWTYHTKSKLSIMGIIEDEPEEAPLPNPRKRRQQSSASAEAADLDDVDDGIQAVDAPVVKKEKKARASGVKQEPIPVYEYGTGTSSGNRNKVDSVIDLTGDD</sequence>
<protein>
    <recommendedName>
        <fullName evidence="2">DUF7918 domain-containing protein</fullName>
    </recommendedName>
</protein>
<dbReference type="Pfam" id="PF25534">
    <property type="entry name" value="DUF7918"/>
    <property type="match status" value="1"/>
</dbReference>
<feature type="domain" description="DUF7918" evidence="2">
    <location>
        <begin position="18"/>
        <end position="222"/>
    </location>
</feature>
<evidence type="ECO:0000256" key="1">
    <source>
        <dbReference type="SAM" id="MobiDB-lite"/>
    </source>
</evidence>
<evidence type="ECO:0000259" key="2">
    <source>
        <dbReference type="Pfam" id="PF25534"/>
    </source>
</evidence>
<proteinExistence type="predicted"/>
<name>A0AA38HF98_9TREE</name>
<gene>
    <name evidence="3" type="ORF">MKK02DRAFT_39977</name>
</gene>
<feature type="region of interest" description="Disordered" evidence="1">
    <location>
        <begin position="224"/>
        <end position="307"/>
    </location>
</feature>
<evidence type="ECO:0000313" key="4">
    <source>
        <dbReference type="Proteomes" id="UP001164286"/>
    </source>
</evidence>
<accession>A0AA38HF98</accession>